<dbReference type="AlphaFoldDB" id="A0A931IRN5"/>
<evidence type="ECO:0000313" key="2">
    <source>
        <dbReference type="Proteomes" id="UP000620139"/>
    </source>
</evidence>
<dbReference type="Proteomes" id="UP000620139">
    <property type="component" value="Unassembled WGS sequence"/>
</dbReference>
<keyword evidence="2" id="KW-1185">Reference proteome</keyword>
<accession>A0A931IRN5</accession>
<dbReference type="InterPro" id="IPR012441">
    <property type="entry name" value="DUF1643"/>
</dbReference>
<proteinExistence type="predicted"/>
<gene>
    <name evidence="1" type="ORF">I7X43_01075</name>
</gene>
<dbReference type="EMBL" id="JAEDAL010000001">
    <property type="protein sequence ID" value="MBH9551425.1"/>
    <property type="molecule type" value="Genomic_DNA"/>
</dbReference>
<organism evidence="1 2">
    <name type="scientific">Inhella gelatinilytica</name>
    <dbReference type="NCBI Taxonomy" id="2795030"/>
    <lineage>
        <taxon>Bacteria</taxon>
        <taxon>Pseudomonadati</taxon>
        <taxon>Pseudomonadota</taxon>
        <taxon>Betaproteobacteria</taxon>
        <taxon>Burkholderiales</taxon>
        <taxon>Sphaerotilaceae</taxon>
        <taxon>Inhella</taxon>
    </lineage>
</organism>
<name>A0A931IRN5_9BURK</name>
<dbReference type="RefSeq" id="WP_198099040.1">
    <property type="nucleotide sequence ID" value="NZ_JAEDAL010000001.1"/>
</dbReference>
<protein>
    <submittedName>
        <fullName evidence="1">DUF1643 domain-containing protein</fullName>
    </submittedName>
</protein>
<dbReference type="Pfam" id="PF07799">
    <property type="entry name" value="DUF1643"/>
    <property type="match status" value="1"/>
</dbReference>
<comment type="caution">
    <text evidence="1">The sequence shown here is derived from an EMBL/GenBank/DDBJ whole genome shotgun (WGS) entry which is preliminary data.</text>
</comment>
<reference evidence="1" key="1">
    <citation type="submission" date="2020-12" db="EMBL/GenBank/DDBJ databases">
        <title>The genome sequence of Inhella sp. 4Y17.</title>
        <authorList>
            <person name="Liu Y."/>
        </authorList>
    </citation>
    <scope>NUCLEOTIDE SEQUENCE</scope>
    <source>
        <strain evidence="1">4Y10</strain>
    </source>
</reference>
<sequence length="173" mass="18903">MHRDAALSRCRRYRYALWRRWDDTAPTVLFVMLNPSTADARQDDPTIRRCMGFAQAWGFGGLAVGNLFALRSPDPDDLRRAVTAGGPLAAIGPRNAGWLRRLAQESAQVVAAWGQHGELLHRGTAVARLFPTLHCLGQTQAGHPRHPLYVAASTPLRPWLPPPSGIALSSGIP</sequence>
<evidence type="ECO:0000313" key="1">
    <source>
        <dbReference type="EMBL" id="MBH9551425.1"/>
    </source>
</evidence>